<organism evidence="7 8">
    <name type="scientific">Sphingomonas colocasiae</name>
    <dbReference type="NCBI Taxonomy" id="1848973"/>
    <lineage>
        <taxon>Bacteria</taxon>
        <taxon>Pseudomonadati</taxon>
        <taxon>Pseudomonadota</taxon>
        <taxon>Alphaproteobacteria</taxon>
        <taxon>Sphingomonadales</taxon>
        <taxon>Sphingomonadaceae</taxon>
        <taxon>Sphingomonas</taxon>
    </lineage>
</organism>
<comment type="caution">
    <text evidence="7">The sequence shown here is derived from an EMBL/GenBank/DDBJ whole genome shotgun (WGS) entry which is preliminary data.</text>
</comment>
<dbReference type="SUPFAM" id="SSF50249">
    <property type="entry name" value="Nucleic acid-binding proteins"/>
    <property type="match status" value="1"/>
</dbReference>
<dbReference type="NCBIfam" id="TIGR03635">
    <property type="entry name" value="uS17_bact"/>
    <property type="match status" value="1"/>
</dbReference>
<dbReference type="Proteomes" id="UP000706039">
    <property type="component" value="Unassembled WGS sequence"/>
</dbReference>
<dbReference type="PRINTS" id="PR00973">
    <property type="entry name" value="RIBOSOMALS17"/>
</dbReference>
<evidence type="ECO:0000256" key="2">
    <source>
        <dbReference type="ARBA" id="ARBA00022730"/>
    </source>
</evidence>
<gene>
    <name evidence="6 7" type="primary">rpsQ</name>
    <name evidence="7" type="ORF">K7G82_08235</name>
</gene>
<evidence type="ECO:0000313" key="7">
    <source>
        <dbReference type="EMBL" id="MBY8822275.1"/>
    </source>
</evidence>
<evidence type="ECO:0000256" key="3">
    <source>
        <dbReference type="ARBA" id="ARBA00022884"/>
    </source>
</evidence>
<dbReference type="InterPro" id="IPR000266">
    <property type="entry name" value="Ribosomal_uS17"/>
</dbReference>
<sequence>MPKRVLTGTIVSDKTDKTVVVKVERRVKHPLYGKIIKRSKKYHAHDEGNEFKEGETVRIEETAPISKLKTWKVLDRVNAQATPAAAEG</sequence>
<keyword evidence="4 6" id="KW-0689">Ribosomal protein</keyword>
<dbReference type="InterPro" id="IPR019984">
    <property type="entry name" value="Ribosomal_uS17_bact/chlr"/>
</dbReference>
<dbReference type="HAMAP" id="MF_01345_B">
    <property type="entry name" value="Ribosomal_uS17_B"/>
    <property type="match status" value="1"/>
</dbReference>
<name>A0ABS7PLT3_9SPHN</name>
<keyword evidence="3 6" id="KW-0694">RNA-binding</keyword>
<dbReference type="NCBIfam" id="NF004123">
    <property type="entry name" value="PRK05610.1"/>
    <property type="match status" value="1"/>
</dbReference>
<evidence type="ECO:0000256" key="4">
    <source>
        <dbReference type="ARBA" id="ARBA00022980"/>
    </source>
</evidence>
<keyword evidence="8" id="KW-1185">Reference proteome</keyword>
<dbReference type="InterPro" id="IPR012340">
    <property type="entry name" value="NA-bd_OB-fold"/>
</dbReference>
<dbReference type="Pfam" id="PF00366">
    <property type="entry name" value="Ribosomal_S17"/>
    <property type="match status" value="1"/>
</dbReference>
<dbReference type="PANTHER" id="PTHR10744">
    <property type="entry name" value="40S RIBOSOMAL PROTEIN S11 FAMILY MEMBER"/>
    <property type="match status" value="1"/>
</dbReference>
<dbReference type="RefSeq" id="WP_222989373.1">
    <property type="nucleotide sequence ID" value="NZ_JAINVV010000004.1"/>
</dbReference>
<dbReference type="PANTHER" id="PTHR10744:SF1">
    <property type="entry name" value="SMALL RIBOSOMAL SUBUNIT PROTEIN US17M"/>
    <property type="match status" value="1"/>
</dbReference>
<comment type="subunit">
    <text evidence="6">Part of the 30S ribosomal subunit.</text>
</comment>
<evidence type="ECO:0000313" key="8">
    <source>
        <dbReference type="Proteomes" id="UP000706039"/>
    </source>
</evidence>
<evidence type="ECO:0000256" key="5">
    <source>
        <dbReference type="ARBA" id="ARBA00023274"/>
    </source>
</evidence>
<dbReference type="EMBL" id="JAINVV010000004">
    <property type="protein sequence ID" value="MBY8822275.1"/>
    <property type="molecule type" value="Genomic_DNA"/>
</dbReference>
<evidence type="ECO:0000256" key="6">
    <source>
        <dbReference type="HAMAP-Rule" id="MF_01345"/>
    </source>
</evidence>
<evidence type="ECO:0000256" key="1">
    <source>
        <dbReference type="ARBA" id="ARBA00010254"/>
    </source>
</evidence>
<proteinExistence type="inferred from homology"/>
<comment type="function">
    <text evidence="6">One of the primary rRNA binding proteins, it binds specifically to the 5'-end of 16S ribosomal RNA.</text>
</comment>
<protein>
    <recommendedName>
        <fullName evidence="6">Small ribosomal subunit protein uS17</fullName>
    </recommendedName>
</protein>
<keyword evidence="2 6" id="KW-0699">rRNA-binding</keyword>
<dbReference type="CDD" id="cd00364">
    <property type="entry name" value="Ribosomal_uS17"/>
    <property type="match status" value="1"/>
</dbReference>
<dbReference type="Gene3D" id="2.40.50.140">
    <property type="entry name" value="Nucleic acid-binding proteins"/>
    <property type="match status" value="1"/>
</dbReference>
<comment type="similarity">
    <text evidence="1 6">Belongs to the universal ribosomal protein uS17 family.</text>
</comment>
<keyword evidence="5 6" id="KW-0687">Ribonucleoprotein</keyword>
<reference evidence="7 8" key="1">
    <citation type="submission" date="2021-08" db="EMBL/GenBank/DDBJ databases">
        <authorList>
            <person name="Tuo L."/>
        </authorList>
    </citation>
    <scope>NUCLEOTIDE SEQUENCE [LARGE SCALE GENOMIC DNA]</scope>
    <source>
        <strain evidence="7 8">JCM 31229</strain>
    </source>
</reference>
<dbReference type="GO" id="GO:0005840">
    <property type="term" value="C:ribosome"/>
    <property type="evidence" value="ECO:0007669"/>
    <property type="project" value="UniProtKB-KW"/>
</dbReference>
<accession>A0ABS7PLT3</accession>